<reference evidence="6" key="1">
    <citation type="journal article" date="2014" name="Nat. Commun.">
        <title>Multiple recent horizontal transfers of a large genomic region in cheese making fungi.</title>
        <authorList>
            <person name="Cheeseman K."/>
            <person name="Ropars J."/>
            <person name="Renault P."/>
            <person name="Dupont J."/>
            <person name="Gouzy J."/>
            <person name="Branca A."/>
            <person name="Abraham A.L."/>
            <person name="Ceppi M."/>
            <person name="Conseiller E."/>
            <person name="Debuchy R."/>
            <person name="Malagnac F."/>
            <person name="Goarin A."/>
            <person name="Silar P."/>
            <person name="Lacoste S."/>
            <person name="Sallet E."/>
            <person name="Bensimon A."/>
            <person name="Giraud T."/>
            <person name="Brygoo Y."/>
        </authorList>
    </citation>
    <scope>NUCLEOTIDE SEQUENCE [LARGE SCALE GENOMIC DNA]</scope>
    <source>
        <strain evidence="6">FM164</strain>
    </source>
</reference>
<evidence type="ECO:0000256" key="5">
    <source>
        <dbReference type="SAM" id="Phobius"/>
    </source>
</evidence>
<accession>W6QIJ0</accession>
<evidence type="ECO:0000313" key="6">
    <source>
        <dbReference type="EMBL" id="CDM36633.1"/>
    </source>
</evidence>
<evidence type="ECO:0000256" key="2">
    <source>
        <dbReference type="ARBA" id="ARBA00022692"/>
    </source>
</evidence>
<name>W6QIJ0_PENRF</name>
<dbReference type="GO" id="GO:0005886">
    <property type="term" value="C:plasma membrane"/>
    <property type="evidence" value="ECO:0007669"/>
    <property type="project" value="TreeGrafter"/>
</dbReference>
<evidence type="ECO:0000256" key="4">
    <source>
        <dbReference type="ARBA" id="ARBA00023136"/>
    </source>
</evidence>
<dbReference type="SUPFAM" id="SSF103473">
    <property type="entry name" value="MFS general substrate transporter"/>
    <property type="match status" value="1"/>
</dbReference>
<keyword evidence="2 5" id="KW-0812">Transmembrane</keyword>
<evidence type="ECO:0000256" key="1">
    <source>
        <dbReference type="ARBA" id="ARBA00004141"/>
    </source>
</evidence>
<dbReference type="OMA" id="YSFPLER"/>
<sequence length="170" mass="18551">MAIGVVAFIPYGWVLQQRVHLAAPLVLQFIIGFCFVAALNCLNTLLVDLFPDKPATAASACNLVRCCLGAVGAAVISQMLSGMGWGWCFFFLGLAMTAGMGLLWVENVYGMGWREKRLLKIEQKMEKDARAAEIQIEGKADGREQKDTNVQELVAGANDANVAEEPRRTE</sequence>
<dbReference type="Proteomes" id="UP000030686">
    <property type="component" value="Unassembled WGS sequence"/>
</dbReference>
<evidence type="ECO:0000313" key="7">
    <source>
        <dbReference type="Proteomes" id="UP000030686"/>
    </source>
</evidence>
<dbReference type="EMBL" id="HG792019">
    <property type="protein sequence ID" value="CDM36633.1"/>
    <property type="molecule type" value="Genomic_DNA"/>
</dbReference>
<feature type="transmembrane region" description="Helical" evidence="5">
    <location>
        <begin position="25"/>
        <end position="47"/>
    </location>
</feature>
<dbReference type="AlphaFoldDB" id="W6QIJ0"/>
<dbReference type="PANTHER" id="PTHR23502">
    <property type="entry name" value="MAJOR FACILITATOR SUPERFAMILY"/>
    <property type="match status" value="1"/>
</dbReference>
<dbReference type="STRING" id="1365484.W6QIJ0"/>
<dbReference type="InterPro" id="IPR036259">
    <property type="entry name" value="MFS_trans_sf"/>
</dbReference>
<dbReference type="PANTHER" id="PTHR23502:SF150">
    <property type="entry name" value="MAJOR FACILITATOR SUPERFAMILY (MFS) PROFILE DOMAIN-CONTAINING PROTEIN-RELATED"/>
    <property type="match status" value="1"/>
</dbReference>
<dbReference type="Gene3D" id="1.20.1250.20">
    <property type="entry name" value="MFS general substrate transporter like domains"/>
    <property type="match status" value="1"/>
</dbReference>
<comment type="subcellular location">
    <subcellularLocation>
        <location evidence="1">Membrane</location>
        <topology evidence="1">Multi-pass membrane protein</topology>
    </subcellularLocation>
</comment>
<evidence type="ECO:0000256" key="3">
    <source>
        <dbReference type="ARBA" id="ARBA00022989"/>
    </source>
</evidence>
<keyword evidence="7" id="KW-1185">Reference proteome</keyword>
<organism evidence="6 7">
    <name type="scientific">Penicillium roqueforti (strain FM164)</name>
    <dbReference type="NCBI Taxonomy" id="1365484"/>
    <lineage>
        <taxon>Eukaryota</taxon>
        <taxon>Fungi</taxon>
        <taxon>Dikarya</taxon>
        <taxon>Ascomycota</taxon>
        <taxon>Pezizomycotina</taxon>
        <taxon>Eurotiomycetes</taxon>
        <taxon>Eurotiomycetidae</taxon>
        <taxon>Eurotiales</taxon>
        <taxon>Aspergillaceae</taxon>
        <taxon>Penicillium</taxon>
    </lineage>
</organism>
<keyword evidence="3 5" id="KW-1133">Transmembrane helix</keyword>
<gene>
    <name evidence="6" type="ORF">PROQFM164_S05g000466</name>
</gene>
<keyword evidence="4 5" id="KW-0472">Membrane</keyword>
<protein>
    <submittedName>
        <fullName evidence="6">Major facilitator superfamily domain, general substrate transporter</fullName>
    </submittedName>
</protein>
<feature type="transmembrane region" description="Helical" evidence="5">
    <location>
        <begin position="84"/>
        <end position="105"/>
    </location>
</feature>
<dbReference type="GO" id="GO:0022857">
    <property type="term" value="F:transmembrane transporter activity"/>
    <property type="evidence" value="ECO:0007669"/>
    <property type="project" value="TreeGrafter"/>
</dbReference>
<proteinExistence type="predicted"/>
<dbReference type="OrthoDB" id="440553at2759"/>